<reference evidence="2" key="1">
    <citation type="submission" date="2006-02" db="EMBL/GenBank/DDBJ databases">
        <title>Complete sequence of chromosome of Rhodoferax ferrireducens DSM 15236.</title>
        <authorList>
            <person name="Copeland A."/>
            <person name="Lucas S."/>
            <person name="Lapidus A."/>
            <person name="Barry K."/>
            <person name="Detter J.C."/>
            <person name="Glavina del Rio T."/>
            <person name="Hammon N."/>
            <person name="Israni S."/>
            <person name="Pitluck S."/>
            <person name="Brettin T."/>
            <person name="Bruce D."/>
            <person name="Han C."/>
            <person name="Tapia R."/>
            <person name="Gilna P."/>
            <person name="Kiss H."/>
            <person name="Schmutz J."/>
            <person name="Larimer F."/>
            <person name="Land M."/>
            <person name="Kyrpides N."/>
            <person name="Ivanova N."/>
            <person name="Richardson P."/>
        </authorList>
    </citation>
    <scope>NUCLEOTIDE SEQUENCE [LARGE SCALE GENOMIC DNA]</scope>
    <source>
        <strain evidence="2">ATCC BAA-621 / DSM 15236 / T118</strain>
    </source>
</reference>
<protein>
    <submittedName>
        <fullName evidence="1">Twin-arginine translocation pathway signal</fullName>
    </submittedName>
</protein>
<proteinExistence type="predicted"/>
<dbReference type="AlphaFoldDB" id="Q220X1"/>
<keyword evidence="2" id="KW-1185">Reference proteome</keyword>
<evidence type="ECO:0000313" key="2">
    <source>
        <dbReference type="Proteomes" id="UP000008332"/>
    </source>
</evidence>
<dbReference type="KEGG" id="rfr:Rfer_0681"/>
<organism evidence="1 2">
    <name type="scientific">Albidiferax ferrireducens (strain ATCC BAA-621 / DSM 15236 / T118)</name>
    <name type="common">Rhodoferax ferrireducens</name>
    <dbReference type="NCBI Taxonomy" id="338969"/>
    <lineage>
        <taxon>Bacteria</taxon>
        <taxon>Pseudomonadati</taxon>
        <taxon>Pseudomonadota</taxon>
        <taxon>Betaproteobacteria</taxon>
        <taxon>Burkholderiales</taxon>
        <taxon>Comamonadaceae</taxon>
        <taxon>Rhodoferax</taxon>
    </lineage>
</organism>
<dbReference type="Proteomes" id="UP000008332">
    <property type="component" value="Chromosome"/>
</dbReference>
<evidence type="ECO:0000313" key="1">
    <source>
        <dbReference type="EMBL" id="ABD68432.1"/>
    </source>
</evidence>
<sequence length="441" mass="47376">MREVTECCHQPEPSTTNRTLPNRRRFLQSAATGAGSMALWAGVGSASDAAVAAPPQPPGWVPASGGAAKAVATTNTFLSQNGKLVGWEYAFGKIVDDYSGGVFNPYWGPLGAMVFHGGGHAATFDNSVVILDFNDLTFKRLSNPTPSNKGANWISTAGLSQNVDPAFNSYCEYGDGQPGAGHTYDTLAILPPADGGAPFGSLIRVSSFAVHVNLSRSTGWAHRFDFQSMAMRNGKWVRWSVNGPTNYLFPGACSAYDSRRKRFWWMAALSYLPPMIRYLDVATQQQLEAPYARTARLAPAADSGSMTLRYDPARDILVLTCTLGGKLVLAFLRCASPEMGWVVPPLSASIPAQPGASHPFDFVPEADKFVLLTGADNSALYDIKAPQDPTLVWTVTRRPLVGVAVPTAHIAGKRWSYAPAVKSFVWMASSSSGVIAYRPFV</sequence>
<dbReference type="STRING" id="338969.Rfer_0681"/>
<gene>
    <name evidence="1" type="ordered locus">Rfer_0681</name>
</gene>
<dbReference type="PROSITE" id="PS51318">
    <property type="entry name" value="TAT"/>
    <property type="match status" value="1"/>
</dbReference>
<name>Q220X1_ALBFT</name>
<dbReference type="EMBL" id="CP000267">
    <property type="protein sequence ID" value="ABD68432.1"/>
    <property type="molecule type" value="Genomic_DNA"/>
</dbReference>
<dbReference type="InterPro" id="IPR006311">
    <property type="entry name" value="TAT_signal"/>
</dbReference>
<dbReference type="HOGENOM" id="CLU_620934_0_0_4"/>
<accession>Q220X1</accession>